<organism evidence="5 6">
    <name type="scientific">Saitoella complicata (strain BCRC 22490 / CBS 7301 / JCM 7358 / NBRC 10748 / NRRL Y-17804)</name>
    <dbReference type="NCBI Taxonomy" id="698492"/>
    <lineage>
        <taxon>Eukaryota</taxon>
        <taxon>Fungi</taxon>
        <taxon>Dikarya</taxon>
        <taxon>Ascomycota</taxon>
        <taxon>Taphrinomycotina</taxon>
        <taxon>Taphrinomycotina incertae sedis</taxon>
        <taxon>Saitoella</taxon>
    </lineage>
</organism>
<dbReference type="AlphaFoldDB" id="A0A0E9NGC2"/>
<keyword evidence="6" id="KW-1185">Reference proteome</keyword>
<keyword evidence="3" id="KW-0732">Signal</keyword>
<evidence type="ECO:0000313" key="5">
    <source>
        <dbReference type="EMBL" id="GAO48917.1"/>
    </source>
</evidence>
<dbReference type="InterPro" id="IPR013922">
    <property type="entry name" value="Cyclin_PHO80-like"/>
</dbReference>
<dbReference type="GO" id="GO:0000307">
    <property type="term" value="C:cyclin-dependent protein kinase holoenzyme complex"/>
    <property type="evidence" value="ECO:0007669"/>
    <property type="project" value="TreeGrafter"/>
</dbReference>
<evidence type="ECO:0000313" key="6">
    <source>
        <dbReference type="Proteomes" id="UP000033140"/>
    </source>
</evidence>
<sequence length="558" mass="61899">MKAFSFILYVRLFLLPSPHVCLASYITSPPFYCFSLPRLLIPIKDLSRTLVSASSATSNQSTLCHRTLARVSFSSRKYRTLFSSWHAERKQGLVGHGMHQAEERERQSRRTLPFFSAQPPRISARRCMLPLRGWSMHQPPCARIRARASAPRQNATRGAGISRPPDAKKCLLTAGSRSRHTEALPDPARPARNHGALARTVTASSPTLDQPSVATLGQEVPAGRTQSFTLYLPTIFQRHHLSFTHTYQKMSNKAALQEFIRYPVSREMISYLALKAGSVIKCAPATPNALPSPPTTPTSGSPPLYPGSSTFPSLDQFIYTLCQRSNVQTPTLMTTLVYLDRLRAKLPPVAKGMQCTCHRVFLAALILAAKYLNDSSPKNVHWAKYTNGMFTVEEVNCMERQMLFLLNWDLRVTSEDLYYHLNPFLAPIRQNLAMRSYASSSSISSMVSSPSTDYFGPYARASVSPVRESYNPIKRARNSSAYPSPPTMVPSLSASSGLSSLADESEEMPLPTPPIDAPVMQLPSTKKAKHSLLARFWGEKKSAKVESYGVGQQQGVAW</sequence>
<evidence type="ECO:0000256" key="3">
    <source>
        <dbReference type="SAM" id="SignalP"/>
    </source>
</evidence>
<reference evidence="5 6" key="2">
    <citation type="journal article" date="2014" name="J. Gen. Appl. Microbiol.">
        <title>The early diverging ascomycetous budding yeast Saitoella complicata has three histone deacetylases belonging to the Clr6, Hos2, and Rpd3 lineages.</title>
        <authorList>
            <person name="Nishida H."/>
            <person name="Matsumoto T."/>
            <person name="Kondo S."/>
            <person name="Hamamoto M."/>
            <person name="Yoshikawa H."/>
        </authorList>
    </citation>
    <scope>NUCLEOTIDE SEQUENCE [LARGE SCALE GENOMIC DNA]</scope>
    <source>
        <strain evidence="5 6">NRRL Y-17804</strain>
    </source>
</reference>
<dbReference type="GO" id="GO:0005634">
    <property type="term" value="C:nucleus"/>
    <property type="evidence" value="ECO:0007669"/>
    <property type="project" value="TreeGrafter"/>
</dbReference>
<feature type="compositionally biased region" description="Low complexity" evidence="2">
    <location>
        <begin position="491"/>
        <end position="502"/>
    </location>
</feature>
<feature type="signal peptide" evidence="3">
    <location>
        <begin position="1"/>
        <end position="23"/>
    </location>
</feature>
<gene>
    <name evidence="5" type="ORF">G7K_3079-t2</name>
</gene>
<name>A0A0E9NGC2_SAICN</name>
<comment type="caution">
    <text evidence="5">The sequence shown here is derived from an EMBL/GenBank/DDBJ whole genome shotgun (WGS) entry which is preliminary data.</text>
</comment>
<dbReference type="Gene3D" id="1.10.472.10">
    <property type="entry name" value="Cyclin-like"/>
    <property type="match status" value="1"/>
</dbReference>
<dbReference type="CDD" id="cd20557">
    <property type="entry name" value="CYCLIN_ScPCL1-like"/>
    <property type="match status" value="1"/>
</dbReference>
<dbReference type="InterPro" id="IPR006671">
    <property type="entry name" value="Cyclin_N"/>
</dbReference>
<dbReference type="SUPFAM" id="SSF47954">
    <property type="entry name" value="Cyclin-like"/>
    <property type="match status" value="1"/>
</dbReference>
<feature type="chain" id="PRO_5002430364" description="Cyclin-like domain-containing protein" evidence="3">
    <location>
        <begin position="24"/>
        <end position="558"/>
    </location>
</feature>
<protein>
    <recommendedName>
        <fullName evidence="4">Cyclin-like domain-containing protein</fullName>
    </recommendedName>
</protein>
<evidence type="ECO:0000256" key="2">
    <source>
        <dbReference type="SAM" id="MobiDB-lite"/>
    </source>
</evidence>
<evidence type="ECO:0000256" key="1">
    <source>
        <dbReference type="RuleBase" id="RU000383"/>
    </source>
</evidence>
<dbReference type="GO" id="GO:0019901">
    <property type="term" value="F:protein kinase binding"/>
    <property type="evidence" value="ECO:0007669"/>
    <property type="project" value="InterPro"/>
</dbReference>
<dbReference type="InterPro" id="IPR036915">
    <property type="entry name" value="Cyclin-like_sf"/>
</dbReference>
<dbReference type="PANTHER" id="PTHR15615:SF10">
    <property type="entry name" value="PHO85 CYCLIN-2-RELATED"/>
    <property type="match status" value="1"/>
</dbReference>
<proteinExistence type="inferred from homology"/>
<dbReference type="PANTHER" id="PTHR15615">
    <property type="match status" value="1"/>
</dbReference>
<dbReference type="SMART" id="SM00385">
    <property type="entry name" value="CYCLIN"/>
    <property type="match status" value="1"/>
</dbReference>
<feature type="region of interest" description="Disordered" evidence="2">
    <location>
        <begin position="476"/>
        <end position="509"/>
    </location>
</feature>
<dbReference type="Pfam" id="PF00134">
    <property type="entry name" value="Cyclin_N"/>
    <property type="match status" value="1"/>
</dbReference>
<dbReference type="EMBL" id="BACD03000018">
    <property type="protein sequence ID" value="GAO48917.1"/>
    <property type="molecule type" value="Genomic_DNA"/>
</dbReference>
<keyword evidence="1" id="KW-0195">Cyclin</keyword>
<dbReference type="STRING" id="698492.A0A0E9NGC2"/>
<feature type="region of interest" description="Disordered" evidence="2">
    <location>
        <begin position="148"/>
        <end position="167"/>
    </location>
</feature>
<dbReference type="Proteomes" id="UP000033140">
    <property type="component" value="Unassembled WGS sequence"/>
</dbReference>
<reference evidence="5 6" key="1">
    <citation type="journal article" date="2011" name="J. Gen. Appl. Microbiol.">
        <title>Draft genome sequencing of the enigmatic yeast Saitoella complicata.</title>
        <authorList>
            <person name="Nishida H."/>
            <person name="Hamamoto M."/>
            <person name="Sugiyama J."/>
        </authorList>
    </citation>
    <scope>NUCLEOTIDE SEQUENCE [LARGE SCALE GENOMIC DNA]</scope>
    <source>
        <strain evidence="5 6">NRRL Y-17804</strain>
    </source>
</reference>
<reference evidence="5 6" key="3">
    <citation type="journal article" date="2015" name="Genome Announc.">
        <title>Draft Genome Sequence of the Archiascomycetous Yeast Saitoella complicata.</title>
        <authorList>
            <person name="Yamauchi K."/>
            <person name="Kondo S."/>
            <person name="Hamamoto M."/>
            <person name="Takahashi Y."/>
            <person name="Ogura Y."/>
            <person name="Hayashi T."/>
            <person name="Nishida H."/>
        </authorList>
    </citation>
    <scope>NUCLEOTIDE SEQUENCE [LARGE SCALE GENOMIC DNA]</scope>
    <source>
        <strain evidence="5 6">NRRL Y-17804</strain>
    </source>
</reference>
<dbReference type="GO" id="GO:0016538">
    <property type="term" value="F:cyclin-dependent protein serine/threonine kinase regulator activity"/>
    <property type="evidence" value="ECO:0007669"/>
    <property type="project" value="TreeGrafter"/>
</dbReference>
<dbReference type="InterPro" id="IPR013763">
    <property type="entry name" value="Cyclin-like_dom"/>
</dbReference>
<feature type="domain" description="Cyclin-like" evidence="4">
    <location>
        <begin position="316"/>
        <end position="404"/>
    </location>
</feature>
<evidence type="ECO:0000259" key="4">
    <source>
        <dbReference type="SMART" id="SM00385"/>
    </source>
</evidence>
<comment type="similarity">
    <text evidence="1">Belongs to the cyclin family.</text>
</comment>
<accession>A0A0E9NGC2</accession>